<evidence type="ECO:0000256" key="1">
    <source>
        <dbReference type="SAM" id="MobiDB-lite"/>
    </source>
</evidence>
<proteinExistence type="predicted"/>
<protein>
    <submittedName>
        <fullName evidence="2">Msl2-related</fullName>
    </submittedName>
</protein>
<feature type="region of interest" description="Disordered" evidence="1">
    <location>
        <begin position="385"/>
        <end position="419"/>
    </location>
</feature>
<sequence>MYQESSEESRTIMTTEKNKKNILDFQNNKKKVLEESNPLKIEKKKNTKIKIVNEQKNRITQLYNQKINRTKQNSVAYEPIVNLENDQVNYHNKTFAIQEDYLQTSYPDFFQYPERFLEKQNIYGVNNTNTDNFNYFTHLAQNYLSEGNSFLNNNEREPYEFQSKNIIDSNTEEDEVQEQEQQEQDEEEEGEEVEEEEVEEEEVEEEEEEKEDYEGREQEQILEQKDEKEISTEGNKERKKKKEKEKEKKENEKKEKEKKEKEKEKKEKEKEKEKEKGSTKIFEKPTNLIDSDYEKQILINFLLQPFNDKETTNRENPSFGVVFYLYLKNVIKTSRKNGSFVSKYQLLNEANESLVRRGSCTKKMAEWIVQRQFFNERFQKDKRKRGRRNQYDIKVNGKSQRKKYQKKLKKRKKNNNKKQ</sequence>
<feature type="region of interest" description="Disordered" evidence="1">
    <location>
        <begin position="169"/>
        <end position="277"/>
    </location>
</feature>
<name>A0ABQ8Z5L4_9EUKA</name>
<feature type="compositionally biased region" description="Basic and acidic residues" evidence="1">
    <location>
        <begin position="213"/>
        <end position="236"/>
    </location>
</feature>
<reference evidence="2" key="1">
    <citation type="submission" date="2022-08" db="EMBL/GenBank/DDBJ databases">
        <title>Novel sulfate-reducing endosymbionts in the free-living metamonad Anaeramoeba.</title>
        <authorList>
            <person name="Jerlstrom-Hultqvist J."/>
            <person name="Cepicka I."/>
            <person name="Gallot-Lavallee L."/>
            <person name="Salas-Leiva D."/>
            <person name="Curtis B.A."/>
            <person name="Zahonova K."/>
            <person name="Pipaliya S."/>
            <person name="Dacks J."/>
            <person name="Roger A.J."/>
        </authorList>
    </citation>
    <scope>NUCLEOTIDE SEQUENCE</scope>
    <source>
        <strain evidence="2">Schooner1</strain>
    </source>
</reference>
<comment type="caution">
    <text evidence="2">The sequence shown here is derived from an EMBL/GenBank/DDBJ whole genome shotgun (WGS) entry which is preliminary data.</text>
</comment>
<evidence type="ECO:0000313" key="3">
    <source>
        <dbReference type="Proteomes" id="UP001150062"/>
    </source>
</evidence>
<feature type="compositionally biased region" description="Acidic residues" evidence="1">
    <location>
        <begin position="170"/>
        <end position="212"/>
    </location>
</feature>
<organism evidence="2 3">
    <name type="scientific">Anaeramoeba flamelloides</name>
    <dbReference type="NCBI Taxonomy" id="1746091"/>
    <lineage>
        <taxon>Eukaryota</taxon>
        <taxon>Metamonada</taxon>
        <taxon>Anaeramoebidae</taxon>
        <taxon>Anaeramoeba</taxon>
    </lineage>
</organism>
<feature type="compositionally biased region" description="Basic residues" evidence="1">
    <location>
        <begin position="399"/>
        <end position="419"/>
    </location>
</feature>
<dbReference type="EMBL" id="JAOAOG010000047">
    <property type="protein sequence ID" value="KAJ6252188.1"/>
    <property type="molecule type" value="Genomic_DNA"/>
</dbReference>
<dbReference type="Proteomes" id="UP001150062">
    <property type="component" value="Unassembled WGS sequence"/>
</dbReference>
<gene>
    <name evidence="2" type="ORF">M0813_14338</name>
</gene>
<keyword evidence="3" id="KW-1185">Reference proteome</keyword>
<accession>A0ABQ8Z5L4</accession>
<evidence type="ECO:0000313" key="2">
    <source>
        <dbReference type="EMBL" id="KAJ6252188.1"/>
    </source>
</evidence>
<feature type="compositionally biased region" description="Basic and acidic residues" evidence="1">
    <location>
        <begin position="244"/>
        <end position="277"/>
    </location>
</feature>